<evidence type="ECO:0000313" key="2">
    <source>
        <dbReference type="EMBL" id="KAK5051436.1"/>
    </source>
</evidence>
<reference evidence="2 3" key="1">
    <citation type="submission" date="2023-08" db="EMBL/GenBank/DDBJ databases">
        <title>Black Yeasts Isolated from many extreme environments.</title>
        <authorList>
            <person name="Coleine C."/>
            <person name="Stajich J.E."/>
            <person name="Selbmann L."/>
        </authorList>
    </citation>
    <scope>NUCLEOTIDE SEQUENCE [LARGE SCALE GENOMIC DNA]</scope>
    <source>
        <strain evidence="2 3">CCFEE 5792</strain>
    </source>
</reference>
<proteinExistence type="predicted"/>
<organism evidence="2 3">
    <name type="scientific">Exophiala bonariae</name>
    <dbReference type="NCBI Taxonomy" id="1690606"/>
    <lineage>
        <taxon>Eukaryota</taxon>
        <taxon>Fungi</taxon>
        <taxon>Dikarya</taxon>
        <taxon>Ascomycota</taxon>
        <taxon>Pezizomycotina</taxon>
        <taxon>Eurotiomycetes</taxon>
        <taxon>Chaetothyriomycetidae</taxon>
        <taxon>Chaetothyriales</taxon>
        <taxon>Herpotrichiellaceae</taxon>
        <taxon>Exophiala</taxon>
    </lineage>
</organism>
<sequence>MFKEATRMAEVYGNAICNISALSGKDDGLFCDRIPATMNCDSVILDQTAFQLNTSYLINDFQLWRGELIHMPLTTRGWVLQEEVLALRTIYFGTRQVLWNCVSARACETYPAMHKKPSAEAEVPHHDKEIFLRDDELQPITSWLSLVKTQSESMRIGGLDRNEVDQEKLYRIWTDFVSHYSLRQLTFPIDKLLAIAGVSKLFGTVMRDDFVAGLWRQHLIEGLLWSIRANTRTADPSEYRAPTWSWASKEGYVMYAEPFKVSWIVARHLDVRCNVAANDPYGPAEEFGIVSSGSMTLQAPLILLKLDENRSWTVPTGKSQLPRLMIRLDSTKNMPAEGKYVGAIIRTTAYHLTDAPSDNRRKALLAAQGIILKSTGELAKNHDQDLSSEPTYSWNRIGYFALEDKKSGKLKPKWLPAAEGARIFPSPVKNVGDVDVFDFESSASAMSVVEIY</sequence>
<accession>A0AAV9N8Z9</accession>
<dbReference type="GeneID" id="89971282"/>
<dbReference type="InterPro" id="IPR010730">
    <property type="entry name" value="HET"/>
</dbReference>
<dbReference type="PANTHER" id="PTHR33112:SF10">
    <property type="entry name" value="TOL"/>
    <property type="match status" value="1"/>
</dbReference>
<feature type="domain" description="Heterokaryon incompatibility" evidence="1">
    <location>
        <begin position="4"/>
        <end position="82"/>
    </location>
</feature>
<dbReference type="RefSeq" id="XP_064705663.1">
    <property type="nucleotide sequence ID" value="XM_064846683.1"/>
</dbReference>
<protein>
    <recommendedName>
        <fullName evidence="1">Heterokaryon incompatibility domain-containing protein</fullName>
    </recommendedName>
</protein>
<evidence type="ECO:0000313" key="3">
    <source>
        <dbReference type="Proteomes" id="UP001358417"/>
    </source>
</evidence>
<dbReference type="Pfam" id="PF06985">
    <property type="entry name" value="HET"/>
    <property type="match status" value="1"/>
</dbReference>
<comment type="caution">
    <text evidence="2">The sequence shown here is derived from an EMBL/GenBank/DDBJ whole genome shotgun (WGS) entry which is preliminary data.</text>
</comment>
<evidence type="ECO:0000259" key="1">
    <source>
        <dbReference type="Pfam" id="PF06985"/>
    </source>
</evidence>
<dbReference type="PANTHER" id="PTHR33112">
    <property type="entry name" value="DOMAIN PROTEIN, PUTATIVE-RELATED"/>
    <property type="match status" value="1"/>
</dbReference>
<keyword evidence="3" id="KW-1185">Reference proteome</keyword>
<dbReference type="EMBL" id="JAVRRD010000015">
    <property type="protein sequence ID" value="KAK5051436.1"/>
    <property type="molecule type" value="Genomic_DNA"/>
</dbReference>
<gene>
    <name evidence="2" type="ORF">LTR84_003088</name>
</gene>
<name>A0AAV9N8Z9_9EURO</name>
<dbReference type="Proteomes" id="UP001358417">
    <property type="component" value="Unassembled WGS sequence"/>
</dbReference>
<dbReference type="AlphaFoldDB" id="A0AAV9N8Z9"/>